<gene>
    <name evidence="9" type="ORF">SAMN04488026_100836</name>
</gene>
<sequence>MTETDTQAELKSKLLDAALPHVTFDGWSQETFRAACRDAGIEPSVARVLCPRGPIDLALAYHERGDAEMERRLALEDLPTLRLRDRIATAILYRIEAIDDKEAVRRGSALFALPGNAGDGARAIWGTADKIWNALGDNTDDVNWYTKRASLAGVYSATVLYWLGDESENCERTWEFLHSRVDDVMNLERVRAQVTGNPLMKLIFAGPNWLASQIRPPRKQDDGFPGSWTDETGKPE</sequence>
<evidence type="ECO:0000313" key="9">
    <source>
        <dbReference type="EMBL" id="SDI85927.1"/>
    </source>
</evidence>
<proteinExistence type="inferred from homology"/>
<protein>
    <submittedName>
        <fullName evidence="9">Ubiquinone biosynthesis protein COQ9</fullName>
    </submittedName>
</protein>
<keyword evidence="10" id="KW-1185">Reference proteome</keyword>
<evidence type="ECO:0000256" key="3">
    <source>
        <dbReference type="ARBA" id="ARBA00022688"/>
    </source>
</evidence>
<dbReference type="RefSeq" id="WP_093151292.1">
    <property type="nucleotide sequence ID" value="NZ_FNEK01000008.1"/>
</dbReference>
<comment type="similarity">
    <text evidence="2">Belongs to the COQ9 family.</text>
</comment>
<dbReference type="InterPro" id="IPR012762">
    <property type="entry name" value="Ubiq_biosynth_COQ9"/>
</dbReference>
<dbReference type="GO" id="GO:0006744">
    <property type="term" value="P:ubiquinone biosynthetic process"/>
    <property type="evidence" value="ECO:0007669"/>
    <property type="project" value="UniProtKB-KW"/>
</dbReference>
<organism evidence="9 10">
    <name type="scientific">Aliiruegeria lutimaris</name>
    <dbReference type="NCBI Taxonomy" id="571298"/>
    <lineage>
        <taxon>Bacteria</taxon>
        <taxon>Pseudomonadati</taxon>
        <taxon>Pseudomonadota</taxon>
        <taxon>Alphaproteobacteria</taxon>
        <taxon>Rhodobacterales</taxon>
        <taxon>Roseobacteraceae</taxon>
        <taxon>Aliiruegeria</taxon>
    </lineage>
</organism>
<dbReference type="InterPro" id="IPR013718">
    <property type="entry name" value="COQ9_C"/>
</dbReference>
<name>A0A1G8P0C3_9RHOB</name>
<dbReference type="Pfam" id="PF08511">
    <property type="entry name" value="COQ9"/>
    <property type="match status" value="1"/>
</dbReference>
<dbReference type="Gene3D" id="1.10.357.10">
    <property type="entry name" value="Tetracycline Repressor, domain 2"/>
    <property type="match status" value="1"/>
</dbReference>
<dbReference type="AlphaFoldDB" id="A0A1G8P0C3"/>
<dbReference type="PANTHER" id="PTHR21427:SF19">
    <property type="entry name" value="UBIQUINONE BIOSYNTHESIS PROTEIN COQ9, MITOCHONDRIAL"/>
    <property type="match status" value="1"/>
</dbReference>
<keyword evidence="5" id="KW-0446">Lipid-binding</keyword>
<dbReference type="EMBL" id="FNEK01000008">
    <property type="protein sequence ID" value="SDI85927.1"/>
    <property type="molecule type" value="Genomic_DNA"/>
</dbReference>
<keyword evidence="9" id="KW-0830">Ubiquinone</keyword>
<comment type="function">
    <text evidence="6">Membrane-associated protein that warps the membrane surface to access and bind aromatic isoprenes with high specificity, including ubiquinone (CoQ) isoprene intermediates and presents them directly to COQ7, therefore facilitating the COQ7-mediated hydroxylase step. Participates in the biosynthesis of coenzyme Q, also named ubiquinone, an essential lipid-soluble electron transporter for aerobic cellular respiration.</text>
</comment>
<keyword evidence="4" id="KW-0809">Transit peptide</keyword>
<dbReference type="OrthoDB" id="7201143at2"/>
<evidence type="ECO:0000256" key="7">
    <source>
        <dbReference type="SAM" id="MobiDB-lite"/>
    </source>
</evidence>
<evidence type="ECO:0000256" key="2">
    <source>
        <dbReference type="ARBA" id="ARBA00010766"/>
    </source>
</evidence>
<dbReference type="NCBIfam" id="TIGR02396">
    <property type="entry name" value="diverge_rpsU"/>
    <property type="match status" value="1"/>
</dbReference>
<keyword evidence="3" id="KW-0831">Ubiquinone biosynthesis</keyword>
<evidence type="ECO:0000313" key="10">
    <source>
        <dbReference type="Proteomes" id="UP000199382"/>
    </source>
</evidence>
<dbReference type="STRING" id="571298.SAMN04488026_100836"/>
<reference evidence="9 10" key="1">
    <citation type="submission" date="2016-10" db="EMBL/GenBank/DDBJ databases">
        <authorList>
            <person name="de Groot N.N."/>
        </authorList>
    </citation>
    <scope>NUCLEOTIDE SEQUENCE [LARGE SCALE GENOMIC DNA]</scope>
    <source>
        <strain evidence="9 10">DSM 25294</strain>
    </source>
</reference>
<evidence type="ECO:0000256" key="6">
    <source>
        <dbReference type="ARBA" id="ARBA00058104"/>
    </source>
</evidence>
<dbReference type="PANTHER" id="PTHR21427">
    <property type="entry name" value="UBIQUINONE BIOSYNTHESIS PROTEIN COQ9, MITOCHONDRIAL"/>
    <property type="match status" value="1"/>
</dbReference>
<dbReference type="GO" id="GO:0008289">
    <property type="term" value="F:lipid binding"/>
    <property type="evidence" value="ECO:0007669"/>
    <property type="project" value="UniProtKB-KW"/>
</dbReference>
<feature type="region of interest" description="Disordered" evidence="7">
    <location>
        <begin position="215"/>
        <end position="236"/>
    </location>
</feature>
<evidence type="ECO:0000256" key="5">
    <source>
        <dbReference type="ARBA" id="ARBA00023121"/>
    </source>
</evidence>
<evidence type="ECO:0000256" key="4">
    <source>
        <dbReference type="ARBA" id="ARBA00022946"/>
    </source>
</evidence>
<evidence type="ECO:0000259" key="8">
    <source>
        <dbReference type="Pfam" id="PF08511"/>
    </source>
</evidence>
<evidence type="ECO:0000256" key="1">
    <source>
        <dbReference type="ARBA" id="ARBA00004749"/>
    </source>
</evidence>
<feature type="domain" description="COQ9 C-terminal" evidence="8">
    <location>
        <begin position="120"/>
        <end position="188"/>
    </location>
</feature>
<dbReference type="Proteomes" id="UP000199382">
    <property type="component" value="Unassembled WGS sequence"/>
</dbReference>
<accession>A0A1G8P0C3</accession>
<comment type="pathway">
    <text evidence="1">Cofactor biosynthesis; ubiquinone biosynthesis.</text>
</comment>